<dbReference type="AlphaFoldDB" id="A0A3G8QV71"/>
<dbReference type="Proteomes" id="UP000282007">
    <property type="component" value="Chromosome"/>
</dbReference>
<dbReference type="RefSeq" id="WP_121919564.1">
    <property type="nucleotide sequence ID" value="NZ_CP034145.1"/>
</dbReference>
<dbReference type="GO" id="GO:0016301">
    <property type="term" value="F:kinase activity"/>
    <property type="evidence" value="ECO:0007669"/>
    <property type="project" value="UniProtKB-KW"/>
</dbReference>
<keyword evidence="3" id="KW-1185">Reference proteome</keyword>
<protein>
    <submittedName>
        <fullName evidence="2">Sensor histidine kinase</fullName>
    </submittedName>
</protein>
<dbReference type="GeneID" id="38470535"/>
<name>A0A3G8QV71_9EURY</name>
<accession>A0A3G8QV71</accession>
<keyword evidence="2" id="KW-0808">Transferase</keyword>
<sequence>MRHESAALVKFSVTDRFRRPCCIQRAGLATDLLPDADDAEFAAYPSQLRRVFENLYWNALDHGDATLIRVGTLDRGGFYVEDDGSGVPAAERDIIFEAWALLKSSTGDMFLEPC</sequence>
<dbReference type="EMBL" id="CP034145">
    <property type="protein sequence ID" value="AZH24704.1"/>
    <property type="molecule type" value="Genomic_DNA"/>
</dbReference>
<dbReference type="KEGG" id="haer:DU502_04575"/>
<dbReference type="Gene3D" id="3.30.565.10">
    <property type="entry name" value="Histidine kinase-like ATPase, C-terminal domain"/>
    <property type="match status" value="1"/>
</dbReference>
<dbReference type="InterPro" id="IPR036890">
    <property type="entry name" value="HATPase_C_sf"/>
</dbReference>
<gene>
    <name evidence="2" type="ORF">DU502_04575</name>
</gene>
<evidence type="ECO:0000313" key="2">
    <source>
        <dbReference type="EMBL" id="AZH24704.1"/>
    </source>
</evidence>
<evidence type="ECO:0000259" key="1">
    <source>
        <dbReference type="Pfam" id="PF02518"/>
    </source>
</evidence>
<dbReference type="InterPro" id="IPR003594">
    <property type="entry name" value="HATPase_dom"/>
</dbReference>
<proteinExistence type="predicted"/>
<keyword evidence="2" id="KW-0418">Kinase</keyword>
<dbReference type="Pfam" id="PF02518">
    <property type="entry name" value="HATPase_c"/>
    <property type="match status" value="1"/>
</dbReference>
<dbReference type="OrthoDB" id="8127at2157"/>
<evidence type="ECO:0000313" key="3">
    <source>
        <dbReference type="Proteomes" id="UP000282007"/>
    </source>
</evidence>
<reference evidence="2 3" key="1">
    <citation type="submission" date="2018-07" db="EMBL/GenBank/DDBJ databases">
        <title>Genome sequences of Haloplanus aerogenes JCM 16430T.</title>
        <authorList>
            <person name="Kim Y.B."/>
            <person name="Roh S.W."/>
        </authorList>
    </citation>
    <scope>NUCLEOTIDE SEQUENCE [LARGE SCALE GENOMIC DNA]</scope>
    <source>
        <strain evidence="2 3">JCM 16430</strain>
    </source>
</reference>
<dbReference type="SUPFAM" id="SSF55874">
    <property type="entry name" value="ATPase domain of HSP90 chaperone/DNA topoisomerase II/histidine kinase"/>
    <property type="match status" value="1"/>
</dbReference>
<organism evidence="2 3">
    <name type="scientific">Haloplanus aerogenes</name>
    <dbReference type="NCBI Taxonomy" id="660522"/>
    <lineage>
        <taxon>Archaea</taxon>
        <taxon>Methanobacteriati</taxon>
        <taxon>Methanobacteriota</taxon>
        <taxon>Stenosarchaea group</taxon>
        <taxon>Halobacteria</taxon>
        <taxon>Halobacteriales</taxon>
        <taxon>Haloferacaceae</taxon>
        <taxon>Haloplanus</taxon>
    </lineage>
</organism>
<feature type="domain" description="Histidine kinase/HSP90-like ATPase" evidence="1">
    <location>
        <begin position="45"/>
        <end position="99"/>
    </location>
</feature>